<organism evidence="9 10">
    <name type="scientific">Rotaria magnacalcarata</name>
    <dbReference type="NCBI Taxonomy" id="392030"/>
    <lineage>
        <taxon>Eukaryota</taxon>
        <taxon>Metazoa</taxon>
        <taxon>Spiralia</taxon>
        <taxon>Gnathifera</taxon>
        <taxon>Rotifera</taxon>
        <taxon>Eurotatoria</taxon>
        <taxon>Bdelloidea</taxon>
        <taxon>Philodinida</taxon>
        <taxon>Philodinidae</taxon>
        <taxon>Rotaria</taxon>
    </lineage>
</organism>
<evidence type="ECO:0000313" key="9">
    <source>
        <dbReference type="EMBL" id="CAF2051495.1"/>
    </source>
</evidence>
<evidence type="ECO:0008006" key="11">
    <source>
        <dbReference type="Google" id="ProtNLM"/>
    </source>
</evidence>
<evidence type="ECO:0000256" key="3">
    <source>
        <dbReference type="ARBA" id="ARBA00022989"/>
    </source>
</evidence>
<evidence type="ECO:0000256" key="8">
    <source>
        <dbReference type="SAM" id="Phobius"/>
    </source>
</evidence>
<dbReference type="GO" id="GO:0004930">
    <property type="term" value="F:G protein-coupled receptor activity"/>
    <property type="evidence" value="ECO:0007669"/>
    <property type="project" value="UniProtKB-KW"/>
</dbReference>
<keyword evidence="5 8" id="KW-0472">Membrane</keyword>
<comment type="caution">
    <text evidence="9">The sequence shown here is derived from an EMBL/GenBank/DDBJ whole genome shotgun (WGS) entry which is preliminary data.</text>
</comment>
<gene>
    <name evidence="9" type="ORF">XDN619_LOCUS8602</name>
</gene>
<evidence type="ECO:0000256" key="4">
    <source>
        <dbReference type="ARBA" id="ARBA00023040"/>
    </source>
</evidence>
<keyword evidence="7" id="KW-0807">Transducer</keyword>
<protein>
    <recommendedName>
        <fullName evidence="11">G-protein coupled receptors family 1 profile domain-containing protein</fullName>
    </recommendedName>
</protein>
<comment type="subcellular location">
    <subcellularLocation>
        <location evidence="1">Membrane</location>
        <topology evidence="1">Multi-pass membrane protein</topology>
    </subcellularLocation>
</comment>
<accession>A0A816PQ05</accession>
<evidence type="ECO:0000256" key="5">
    <source>
        <dbReference type="ARBA" id="ARBA00023136"/>
    </source>
</evidence>
<proteinExistence type="predicted"/>
<name>A0A816PQ05_9BILA</name>
<feature type="transmembrane region" description="Helical" evidence="8">
    <location>
        <begin position="74"/>
        <end position="94"/>
    </location>
</feature>
<evidence type="ECO:0000256" key="1">
    <source>
        <dbReference type="ARBA" id="ARBA00004141"/>
    </source>
</evidence>
<dbReference type="GO" id="GO:0016020">
    <property type="term" value="C:membrane"/>
    <property type="evidence" value="ECO:0007669"/>
    <property type="project" value="UniProtKB-SubCell"/>
</dbReference>
<keyword evidence="3 8" id="KW-1133">Transmembrane helix</keyword>
<reference evidence="9" key="1">
    <citation type="submission" date="2021-02" db="EMBL/GenBank/DDBJ databases">
        <authorList>
            <person name="Nowell W R."/>
        </authorList>
    </citation>
    <scope>NUCLEOTIDE SEQUENCE</scope>
</reference>
<keyword evidence="2 8" id="KW-0812">Transmembrane</keyword>
<keyword evidence="6" id="KW-0675">Receptor</keyword>
<evidence type="ECO:0000256" key="6">
    <source>
        <dbReference type="ARBA" id="ARBA00023170"/>
    </source>
</evidence>
<dbReference type="Pfam" id="PF00001">
    <property type="entry name" value="7tm_1"/>
    <property type="match status" value="1"/>
</dbReference>
<dbReference type="PANTHER" id="PTHR24240">
    <property type="entry name" value="OPSIN"/>
    <property type="match status" value="1"/>
</dbReference>
<dbReference type="EMBL" id="CAJNRG010002815">
    <property type="protein sequence ID" value="CAF2051495.1"/>
    <property type="molecule type" value="Genomic_DNA"/>
</dbReference>
<dbReference type="CDD" id="cd00637">
    <property type="entry name" value="7tm_classA_rhodopsin-like"/>
    <property type="match status" value="1"/>
</dbReference>
<feature type="transmembrane region" description="Helical" evidence="8">
    <location>
        <begin position="118"/>
        <end position="139"/>
    </location>
</feature>
<evidence type="ECO:0000256" key="7">
    <source>
        <dbReference type="ARBA" id="ARBA00023224"/>
    </source>
</evidence>
<dbReference type="InterPro" id="IPR000276">
    <property type="entry name" value="GPCR_Rhodpsn"/>
</dbReference>
<dbReference type="Proteomes" id="UP000663887">
    <property type="component" value="Unassembled WGS sequence"/>
</dbReference>
<dbReference type="SUPFAM" id="SSF81321">
    <property type="entry name" value="Family A G protein-coupled receptor-like"/>
    <property type="match status" value="1"/>
</dbReference>
<dbReference type="AlphaFoldDB" id="A0A816PQ05"/>
<keyword evidence="4" id="KW-0297">G-protein coupled receptor</keyword>
<dbReference type="InterPro" id="IPR050125">
    <property type="entry name" value="GPCR_opsins"/>
</dbReference>
<evidence type="ECO:0000313" key="10">
    <source>
        <dbReference type="Proteomes" id="UP000663887"/>
    </source>
</evidence>
<dbReference type="Gene3D" id="1.20.1070.10">
    <property type="entry name" value="Rhodopsin 7-helix transmembrane proteins"/>
    <property type="match status" value="1"/>
</dbReference>
<evidence type="ECO:0000256" key="2">
    <source>
        <dbReference type="ARBA" id="ARBA00022692"/>
    </source>
</evidence>
<sequence length="189" mass="21291">MFLMIIIVVTHRPCRTVTNLLTCNTSIIAGVYCINNLISSIYGLHDDWAANQAGCIFRAYSFIVKYLVTYRVHWILVALNWIIGILFSIEPFFFDGGFGFEKESCLCILTSKTISTSIYGIVVVSMIPLSISFVIYGIIFRGVHKSSRRIFASTSEIGTSQMPSARHKIKIIKNMIVLEGIFGTGEYYF</sequence>